<name>A0A6C0CRG4_9ZZZZ</name>
<protein>
    <submittedName>
        <fullName evidence="1">Uncharacterized protein</fullName>
    </submittedName>
</protein>
<dbReference type="AlphaFoldDB" id="A0A6C0CRG4"/>
<proteinExistence type="predicted"/>
<sequence>MPFKGSNGELVDKYTWLILKQRFLFLNKHEKALRRVSNDLNSLDHCLYPFMKQRNIKEKIDDLFFVNTFLWKIKKRLYWYIQRDDIQGSLCCVETFVEINTIRHIIKKHIDLLTSNGYNISLIKDN</sequence>
<organism evidence="1">
    <name type="scientific">viral metagenome</name>
    <dbReference type="NCBI Taxonomy" id="1070528"/>
    <lineage>
        <taxon>unclassified sequences</taxon>
        <taxon>metagenomes</taxon>
        <taxon>organismal metagenomes</taxon>
    </lineage>
</organism>
<reference evidence="1" key="1">
    <citation type="journal article" date="2020" name="Nature">
        <title>Giant virus diversity and host interactions through global metagenomics.</title>
        <authorList>
            <person name="Schulz F."/>
            <person name="Roux S."/>
            <person name="Paez-Espino D."/>
            <person name="Jungbluth S."/>
            <person name="Walsh D.A."/>
            <person name="Denef V.J."/>
            <person name="McMahon K.D."/>
            <person name="Konstantinidis K.T."/>
            <person name="Eloe-Fadrosh E.A."/>
            <person name="Kyrpides N.C."/>
            <person name="Woyke T."/>
        </authorList>
    </citation>
    <scope>NUCLEOTIDE SEQUENCE</scope>
    <source>
        <strain evidence="1">GVMAG-M-3300021473-15</strain>
    </source>
</reference>
<accession>A0A6C0CRG4</accession>
<evidence type="ECO:0000313" key="1">
    <source>
        <dbReference type="EMBL" id="QHT06817.1"/>
    </source>
</evidence>
<dbReference type="EMBL" id="MN739475">
    <property type="protein sequence ID" value="QHT06817.1"/>
    <property type="molecule type" value="Genomic_DNA"/>
</dbReference>